<dbReference type="RefSeq" id="WP_105348956.1">
    <property type="nucleotide sequence ID" value="NZ_PUIN01000024.1"/>
</dbReference>
<proteinExistence type="predicted"/>
<accession>A0A2S8H3N7</accession>
<evidence type="ECO:0000313" key="2">
    <source>
        <dbReference type="Proteomes" id="UP000239687"/>
    </source>
</evidence>
<name>A0A2S8H3N7_9PSED</name>
<evidence type="ECO:0000313" key="1">
    <source>
        <dbReference type="EMBL" id="PQO96405.1"/>
    </source>
</evidence>
<sequence>MVVKLKRSDLQTDKHKYTWSRDEGDSAYTGALDRQQVDKDEGYEVLYFLEKLLNKHDKSKVADLHAAENAFHTKELSQITDRATLISRIEKILSW</sequence>
<reference evidence="1 2" key="1">
    <citation type="submission" date="2018-02" db="EMBL/GenBank/DDBJ databases">
        <title>Draft genome sequencing of Pseudomonas frederiksbergensis 11-D3.</title>
        <authorList>
            <person name="Zheng B.-X."/>
        </authorList>
    </citation>
    <scope>NUCLEOTIDE SEQUENCE [LARGE SCALE GENOMIC DNA]</scope>
    <source>
        <strain evidence="1 2">11-D3</strain>
    </source>
</reference>
<comment type="caution">
    <text evidence="1">The sequence shown here is derived from an EMBL/GenBank/DDBJ whole genome shotgun (WGS) entry which is preliminary data.</text>
</comment>
<dbReference type="EMBL" id="PUIN01000024">
    <property type="protein sequence ID" value="PQO96405.1"/>
    <property type="molecule type" value="Genomic_DNA"/>
</dbReference>
<organism evidence="1 2">
    <name type="scientific">Pseudomonas frederiksbergensis</name>
    <dbReference type="NCBI Taxonomy" id="104087"/>
    <lineage>
        <taxon>Bacteria</taxon>
        <taxon>Pseudomonadati</taxon>
        <taxon>Pseudomonadota</taxon>
        <taxon>Gammaproteobacteria</taxon>
        <taxon>Pseudomonadales</taxon>
        <taxon>Pseudomonadaceae</taxon>
        <taxon>Pseudomonas</taxon>
    </lineage>
</organism>
<dbReference type="Proteomes" id="UP000239687">
    <property type="component" value="Unassembled WGS sequence"/>
</dbReference>
<dbReference type="AlphaFoldDB" id="A0A2S8H3N7"/>
<gene>
    <name evidence="1" type="ORF">C5612_30395</name>
</gene>
<protein>
    <submittedName>
        <fullName evidence="1">Uncharacterized protein</fullName>
    </submittedName>
</protein>